<evidence type="ECO:0000313" key="2">
    <source>
        <dbReference type="EMBL" id="RMA42595.1"/>
    </source>
</evidence>
<keyword evidence="1" id="KW-0472">Membrane</keyword>
<accession>A0A3L9Y567</accession>
<protein>
    <submittedName>
        <fullName evidence="2">Uncharacterized protein</fullName>
    </submittedName>
</protein>
<feature type="transmembrane region" description="Helical" evidence="1">
    <location>
        <begin position="135"/>
        <end position="159"/>
    </location>
</feature>
<name>A0A3L9Y567_9RHOB</name>
<feature type="transmembrane region" description="Helical" evidence="1">
    <location>
        <begin position="236"/>
        <end position="257"/>
    </location>
</feature>
<keyword evidence="1" id="KW-0812">Transmembrane</keyword>
<evidence type="ECO:0000256" key="1">
    <source>
        <dbReference type="SAM" id="Phobius"/>
    </source>
</evidence>
<feature type="transmembrane region" description="Helical" evidence="1">
    <location>
        <begin position="71"/>
        <end position="90"/>
    </location>
</feature>
<organism evidence="2 3">
    <name type="scientific">Rhodophyticola porphyridii</name>
    <dbReference type="NCBI Taxonomy" id="1852017"/>
    <lineage>
        <taxon>Bacteria</taxon>
        <taxon>Pseudomonadati</taxon>
        <taxon>Pseudomonadota</taxon>
        <taxon>Alphaproteobacteria</taxon>
        <taxon>Rhodobacterales</taxon>
        <taxon>Roseobacteraceae</taxon>
        <taxon>Rhodophyticola</taxon>
    </lineage>
</organism>
<evidence type="ECO:0000313" key="3">
    <source>
        <dbReference type="Proteomes" id="UP000281343"/>
    </source>
</evidence>
<keyword evidence="3" id="KW-1185">Reference proteome</keyword>
<feature type="transmembrane region" description="Helical" evidence="1">
    <location>
        <begin position="198"/>
        <end position="216"/>
    </location>
</feature>
<dbReference type="EMBL" id="RCNT01000003">
    <property type="protein sequence ID" value="RMA42595.1"/>
    <property type="molecule type" value="Genomic_DNA"/>
</dbReference>
<reference evidence="2 3" key="1">
    <citation type="submission" date="2018-10" db="EMBL/GenBank/DDBJ databases">
        <authorList>
            <person name="Jung H.S."/>
            <person name="Jeon C.O."/>
        </authorList>
    </citation>
    <scope>NUCLEOTIDE SEQUENCE [LARGE SCALE GENOMIC DNA]</scope>
    <source>
        <strain evidence="2 3">MA-7-27</strain>
    </source>
</reference>
<dbReference type="Proteomes" id="UP000281343">
    <property type="component" value="Unassembled WGS sequence"/>
</dbReference>
<comment type="caution">
    <text evidence="2">The sequence shown here is derived from an EMBL/GenBank/DDBJ whole genome shotgun (WGS) entry which is preliminary data.</text>
</comment>
<gene>
    <name evidence="2" type="ORF">D9R08_07270</name>
</gene>
<proteinExistence type="predicted"/>
<feature type="transmembrane region" description="Helical" evidence="1">
    <location>
        <begin position="12"/>
        <end position="30"/>
    </location>
</feature>
<keyword evidence="1" id="KW-1133">Transmembrane helix</keyword>
<dbReference type="AlphaFoldDB" id="A0A3L9Y567"/>
<dbReference type="RefSeq" id="WP_121897380.1">
    <property type="nucleotide sequence ID" value="NZ_RCNT01000003.1"/>
</dbReference>
<sequence length="280" mass="30831">MISQLAGAVVRAVIVLVVISTPSLLIPGTSLETTQIVTLIGLFAGIFTFSEYASTYPGLIEFRDAPPYNRVRVISLFVTLFLLSVVVSSADSASTMSLVVNATGLVIGKAMDFPFSPLSLFVTQLPPDTDIQSVLQLQIMAGLSALIGLLTLSIFAILVRLQQWPNRQSAFNVWVNLPTFDPTTGGDVVTRLMRDSRINILLGFLLPYFMPVILRISSTHLETSLVTSQHTMVWIVALWMFFPITVFMRGMAMARVADMITARRKRLIAGFEPEDRFTPA</sequence>
<feature type="transmembrane region" description="Helical" evidence="1">
    <location>
        <begin position="36"/>
        <end position="59"/>
    </location>
</feature>